<organism evidence="2 3">
    <name type="scientific">Adiantum capillus-veneris</name>
    <name type="common">Maidenhair fern</name>
    <dbReference type="NCBI Taxonomy" id="13818"/>
    <lineage>
        <taxon>Eukaryota</taxon>
        <taxon>Viridiplantae</taxon>
        <taxon>Streptophyta</taxon>
        <taxon>Embryophyta</taxon>
        <taxon>Tracheophyta</taxon>
        <taxon>Polypodiopsida</taxon>
        <taxon>Polypodiidae</taxon>
        <taxon>Polypodiales</taxon>
        <taxon>Pteridineae</taxon>
        <taxon>Pteridaceae</taxon>
        <taxon>Vittarioideae</taxon>
        <taxon>Adiantum</taxon>
    </lineage>
</organism>
<evidence type="ECO:0008006" key="4">
    <source>
        <dbReference type="Google" id="ProtNLM"/>
    </source>
</evidence>
<accession>A0A9D4ZQ24</accession>
<sequence length="70" mass="7626">MAAMAWLRASTFLLLSLLLARKVCTYVGGWLFYWIGVRSKQFPTGSACMRPSGGFYDARGRGGSCDGGVR</sequence>
<dbReference type="EMBL" id="JABFUD020000004">
    <property type="protein sequence ID" value="KAI5080920.1"/>
    <property type="molecule type" value="Genomic_DNA"/>
</dbReference>
<reference evidence="2" key="1">
    <citation type="submission" date="2021-01" db="EMBL/GenBank/DDBJ databases">
        <title>Adiantum capillus-veneris genome.</title>
        <authorList>
            <person name="Fang Y."/>
            <person name="Liao Q."/>
        </authorList>
    </citation>
    <scope>NUCLEOTIDE SEQUENCE</scope>
    <source>
        <strain evidence="2">H3</strain>
        <tissue evidence="2">Leaf</tissue>
    </source>
</reference>
<gene>
    <name evidence="2" type="ORF">GOP47_0004103</name>
</gene>
<comment type="caution">
    <text evidence="2">The sequence shown here is derived from an EMBL/GenBank/DDBJ whole genome shotgun (WGS) entry which is preliminary data.</text>
</comment>
<feature type="chain" id="PRO_5038658451" description="Secreted protein" evidence="1">
    <location>
        <begin position="26"/>
        <end position="70"/>
    </location>
</feature>
<feature type="signal peptide" evidence="1">
    <location>
        <begin position="1"/>
        <end position="25"/>
    </location>
</feature>
<keyword evidence="3" id="KW-1185">Reference proteome</keyword>
<dbReference type="Proteomes" id="UP000886520">
    <property type="component" value="Chromosome 4"/>
</dbReference>
<evidence type="ECO:0000256" key="1">
    <source>
        <dbReference type="SAM" id="SignalP"/>
    </source>
</evidence>
<name>A0A9D4ZQ24_ADICA</name>
<proteinExistence type="predicted"/>
<dbReference type="AlphaFoldDB" id="A0A9D4ZQ24"/>
<evidence type="ECO:0000313" key="2">
    <source>
        <dbReference type="EMBL" id="KAI5080920.1"/>
    </source>
</evidence>
<evidence type="ECO:0000313" key="3">
    <source>
        <dbReference type="Proteomes" id="UP000886520"/>
    </source>
</evidence>
<keyword evidence="1" id="KW-0732">Signal</keyword>
<protein>
    <recommendedName>
        <fullName evidence="4">Secreted protein</fullName>
    </recommendedName>
</protein>